<feature type="transmembrane region" description="Helical" evidence="1">
    <location>
        <begin position="232"/>
        <end position="250"/>
    </location>
</feature>
<dbReference type="OrthoDB" id="3274485at2"/>
<evidence type="ECO:0000313" key="3">
    <source>
        <dbReference type="EMBL" id="PRX16554.1"/>
    </source>
</evidence>
<feature type="transmembrane region" description="Helical" evidence="1">
    <location>
        <begin position="12"/>
        <end position="30"/>
    </location>
</feature>
<feature type="transmembrane region" description="Helical" evidence="1">
    <location>
        <begin position="136"/>
        <end position="160"/>
    </location>
</feature>
<keyword evidence="1" id="KW-0472">Membrane</keyword>
<keyword evidence="4" id="KW-1185">Reference proteome</keyword>
<dbReference type="SMART" id="SM00267">
    <property type="entry name" value="GGDEF"/>
    <property type="match status" value="1"/>
</dbReference>
<feature type="transmembrane region" description="Helical" evidence="1">
    <location>
        <begin position="105"/>
        <end position="124"/>
    </location>
</feature>
<keyword evidence="1" id="KW-1133">Transmembrane helix</keyword>
<name>A0A2T0K188_9ACTN</name>
<feature type="domain" description="GGDEF" evidence="2">
    <location>
        <begin position="368"/>
        <end position="499"/>
    </location>
</feature>
<gene>
    <name evidence="3" type="ORF">CLV67_119135</name>
</gene>
<dbReference type="Pfam" id="PF00990">
    <property type="entry name" value="GGDEF"/>
    <property type="match status" value="1"/>
</dbReference>
<reference evidence="3 4" key="1">
    <citation type="submission" date="2018-03" db="EMBL/GenBank/DDBJ databases">
        <title>Genomic Encyclopedia of Archaeal and Bacterial Type Strains, Phase II (KMG-II): from individual species to whole genera.</title>
        <authorList>
            <person name="Goeker M."/>
        </authorList>
    </citation>
    <scope>NUCLEOTIDE SEQUENCE [LARGE SCALE GENOMIC DNA]</scope>
    <source>
        <strain evidence="3 4">DSM 43146</strain>
    </source>
</reference>
<organism evidence="3 4">
    <name type="scientific">Actinoplanes italicus</name>
    <dbReference type="NCBI Taxonomy" id="113567"/>
    <lineage>
        <taxon>Bacteria</taxon>
        <taxon>Bacillati</taxon>
        <taxon>Actinomycetota</taxon>
        <taxon>Actinomycetes</taxon>
        <taxon>Micromonosporales</taxon>
        <taxon>Micromonosporaceae</taxon>
        <taxon>Actinoplanes</taxon>
    </lineage>
</organism>
<dbReference type="RefSeq" id="WP_106326913.1">
    <property type="nucleotide sequence ID" value="NZ_BOMO01000126.1"/>
</dbReference>
<dbReference type="EMBL" id="PVMZ01000019">
    <property type="protein sequence ID" value="PRX16554.1"/>
    <property type="molecule type" value="Genomic_DNA"/>
</dbReference>
<evidence type="ECO:0000256" key="1">
    <source>
        <dbReference type="SAM" id="Phobius"/>
    </source>
</evidence>
<dbReference type="InterPro" id="IPR000160">
    <property type="entry name" value="GGDEF_dom"/>
</dbReference>
<accession>A0A2T0K188</accession>
<protein>
    <submittedName>
        <fullName evidence="3">Diguanylate cyclase (GGDEF)-like protein</fullName>
    </submittedName>
</protein>
<dbReference type="PANTHER" id="PTHR44757:SF2">
    <property type="entry name" value="BIOFILM ARCHITECTURE MAINTENANCE PROTEIN MBAA"/>
    <property type="match status" value="1"/>
</dbReference>
<dbReference type="SUPFAM" id="SSF55073">
    <property type="entry name" value="Nucleotide cyclase"/>
    <property type="match status" value="1"/>
</dbReference>
<feature type="transmembrane region" description="Helical" evidence="1">
    <location>
        <begin position="36"/>
        <end position="52"/>
    </location>
</feature>
<keyword evidence="1" id="KW-0812">Transmembrane</keyword>
<feature type="transmembrane region" description="Helical" evidence="1">
    <location>
        <begin position="172"/>
        <end position="195"/>
    </location>
</feature>
<proteinExistence type="predicted"/>
<evidence type="ECO:0000259" key="2">
    <source>
        <dbReference type="PROSITE" id="PS50887"/>
    </source>
</evidence>
<feature type="transmembrane region" description="Helical" evidence="1">
    <location>
        <begin position="293"/>
        <end position="312"/>
    </location>
</feature>
<dbReference type="AlphaFoldDB" id="A0A2T0K188"/>
<dbReference type="PANTHER" id="PTHR44757">
    <property type="entry name" value="DIGUANYLATE CYCLASE DGCP"/>
    <property type="match status" value="1"/>
</dbReference>
<feature type="transmembrane region" description="Helical" evidence="1">
    <location>
        <begin position="207"/>
        <end position="226"/>
    </location>
</feature>
<dbReference type="CDD" id="cd01949">
    <property type="entry name" value="GGDEF"/>
    <property type="match status" value="1"/>
</dbReference>
<feature type="transmembrane region" description="Helical" evidence="1">
    <location>
        <begin position="73"/>
        <end position="93"/>
    </location>
</feature>
<dbReference type="Proteomes" id="UP000239415">
    <property type="component" value="Unassembled WGS sequence"/>
</dbReference>
<dbReference type="InterPro" id="IPR029787">
    <property type="entry name" value="Nucleotide_cyclase"/>
</dbReference>
<dbReference type="NCBIfam" id="TIGR00254">
    <property type="entry name" value="GGDEF"/>
    <property type="match status" value="1"/>
</dbReference>
<dbReference type="InterPro" id="IPR052155">
    <property type="entry name" value="Biofilm_reg_signaling"/>
</dbReference>
<evidence type="ECO:0000313" key="4">
    <source>
        <dbReference type="Proteomes" id="UP000239415"/>
    </source>
</evidence>
<sequence length="506" mass="53771">MQGTLTRAGFAVPPAVSGVLALLSVLWFAANAPAPWGPGWIGWVFAPLVIVINQAQLARLRRDPGVSPEGRRFWLHLAIAQVVIVLATMVTAWDTLSRAQTVTLAGPANTLFGIAIVTVLWALIRLPARDSIRGTAIVRFGLDAAVVILSVGLFGWFLYFRNYDQLVSAVGAPGPVLGLMLFACAAALAFSKLAIAGARGVDRRTMYFLGVCVVVSSLVGGLLPRFATRPDLNAIGVSVPLTFFLFSLAIERERSLIGRPLTERGPRRPFSLAPYLAVAATDGLLLHTRGSSATVVVVAVSLTAIVVGRQILAFYDNARLLRELDASLEEVRQAQAQLAHQADHDSLTGLANRRFFERRLSASLVAGQPFAVVLIDLDDFKGVNDTLGHHVGDALLIAVGDRMLSSVGDDDMVARLGGDEFALILGPDSAVDPAAVLDRLATALAVPVTVGSHELPVRCSVGWAAHQPDTDAVELLRRADVAMYAAKGAGKGRTAAYDATMDLALR</sequence>
<dbReference type="Gene3D" id="3.30.70.270">
    <property type="match status" value="1"/>
</dbReference>
<dbReference type="PROSITE" id="PS50887">
    <property type="entry name" value="GGDEF"/>
    <property type="match status" value="1"/>
</dbReference>
<dbReference type="InterPro" id="IPR043128">
    <property type="entry name" value="Rev_trsase/Diguanyl_cyclase"/>
</dbReference>
<comment type="caution">
    <text evidence="3">The sequence shown here is derived from an EMBL/GenBank/DDBJ whole genome shotgun (WGS) entry which is preliminary data.</text>
</comment>